<keyword evidence="2" id="KW-1185">Reference proteome</keyword>
<reference evidence="1" key="1">
    <citation type="journal article" date="2020" name="Fungal Divers.">
        <title>Resolving the Mortierellaceae phylogeny through synthesis of multi-gene phylogenetics and phylogenomics.</title>
        <authorList>
            <person name="Vandepol N."/>
            <person name="Liber J."/>
            <person name="Desiro A."/>
            <person name="Na H."/>
            <person name="Kennedy M."/>
            <person name="Barry K."/>
            <person name="Grigoriev I.V."/>
            <person name="Miller A.N."/>
            <person name="O'Donnell K."/>
            <person name="Stajich J.E."/>
            <person name="Bonito G."/>
        </authorList>
    </citation>
    <scope>NUCLEOTIDE SEQUENCE</scope>
    <source>
        <strain evidence="1">CK1249</strain>
    </source>
</reference>
<name>A0A9P6JBU5_MORAP</name>
<organism evidence="1 2">
    <name type="scientific">Mortierella alpina</name>
    <name type="common">Oleaginous fungus</name>
    <name type="synonym">Mortierella renispora</name>
    <dbReference type="NCBI Taxonomy" id="64518"/>
    <lineage>
        <taxon>Eukaryota</taxon>
        <taxon>Fungi</taxon>
        <taxon>Fungi incertae sedis</taxon>
        <taxon>Mucoromycota</taxon>
        <taxon>Mortierellomycotina</taxon>
        <taxon>Mortierellomycetes</taxon>
        <taxon>Mortierellales</taxon>
        <taxon>Mortierellaceae</taxon>
        <taxon>Mortierella</taxon>
    </lineage>
</organism>
<dbReference type="EMBL" id="JAAAHY010000157">
    <property type="protein sequence ID" value="KAF9966434.1"/>
    <property type="molecule type" value="Genomic_DNA"/>
</dbReference>
<dbReference type="Proteomes" id="UP000738359">
    <property type="component" value="Unassembled WGS sequence"/>
</dbReference>
<protein>
    <submittedName>
        <fullName evidence="1">Uncharacterized protein</fullName>
    </submittedName>
</protein>
<evidence type="ECO:0000313" key="1">
    <source>
        <dbReference type="EMBL" id="KAF9966434.1"/>
    </source>
</evidence>
<dbReference type="AlphaFoldDB" id="A0A9P6JBU5"/>
<dbReference type="OrthoDB" id="2446503at2759"/>
<comment type="caution">
    <text evidence="1">The sequence shown here is derived from an EMBL/GenBank/DDBJ whole genome shotgun (WGS) entry which is preliminary data.</text>
</comment>
<accession>A0A9P6JBU5</accession>
<proteinExistence type="predicted"/>
<sequence>MPLHPTTFKTHTRTKGVRGLPSLLNDATVPKEDVHSFAGKRVHVDLMGTYFALIRALYCKLLREEAAKFVRQSALGTAFVNVHEVLRTVLHFGPQHDPRLRFIAEALHKTFERSGFDQTPNYTVIHLDGQRPYEKRREHAARAAKDTTVPEDNIDSDARMDQYSRAIEGCNHISRGIKRNLQQYAPTFGLEKSLGTPSYIFMIQIMMKLSTIGSRLSTDA</sequence>
<evidence type="ECO:0000313" key="2">
    <source>
        <dbReference type="Proteomes" id="UP000738359"/>
    </source>
</evidence>
<gene>
    <name evidence="1" type="ORF">BGZ70_002364</name>
</gene>